<organism evidence="1 2">
    <name type="scientific">Steinernema glaseri</name>
    <dbReference type="NCBI Taxonomy" id="37863"/>
    <lineage>
        <taxon>Eukaryota</taxon>
        <taxon>Metazoa</taxon>
        <taxon>Ecdysozoa</taxon>
        <taxon>Nematoda</taxon>
        <taxon>Chromadorea</taxon>
        <taxon>Rhabditida</taxon>
        <taxon>Tylenchina</taxon>
        <taxon>Panagrolaimomorpha</taxon>
        <taxon>Strongyloidoidea</taxon>
        <taxon>Steinernematidae</taxon>
        <taxon>Steinernema</taxon>
    </lineage>
</organism>
<name>A0A1I7XXY6_9BILA</name>
<evidence type="ECO:0000313" key="1">
    <source>
        <dbReference type="Proteomes" id="UP000095287"/>
    </source>
</evidence>
<sequence length="150" mass="16925">MIRHRTLTYPVNGQKPLRDLLPSARDHREVDERALWLDHLKHYRNPATTVSRDLMTLQSLCGVKKEPSSEAGKPKRCPNDTFYIHVTQTLCSLHQHNPSHAVMSAYVKCKGFSELYERLCNGADLKESSSGPCIDTEENVHSIGTITSPL</sequence>
<evidence type="ECO:0000313" key="2">
    <source>
        <dbReference type="WBParaSite" id="L893_g10438.t1"/>
    </source>
</evidence>
<dbReference type="WBParaSite" id="L893_g10438.t1">
    <property type="protein sequence ID" value="L893_g10438.t1"/>
    <property type="gene ID" value="L893_g10438"/>
</dbReference>
<protein>
    <submittedName>
        <fullName evidence="2">Uncharacterized protein</fullName>
    </submittedName>
</protein>
<reference evidence="2" key="1">
    <citation type="submission" date="2016-11" db="UniProtKB">
        <authorList>
            <consortium name="WormBaseParasite"/>
        </authorList>
    </citation>
    <scope>IDENTIFICATION</scope>
</reference>
<accession>A0A1I7XXY6</accession>
<proteinExistence type="predicted"/>
<keyword evidence="1" id="KW-1185">Reference proteome</keyword>
<dbReference type="AlphaFoldDB" id="A0A1I7XXY6"/>
<dbReference type="Proteomes" id="UP000095287">
    <property type="component" value="Unplaced"/>
</dbReference>